<dbReference type="PANTHER" id="PTHR33420:SF26">
    <property type="entry name" value="FIMBRIAL SUBUNIT"/>
    <property type="match status" value="1"/>
</dbReference>
<comment type="caution">
    <text evidence="2">The sequence shown here is derived from an EMBL/GenBank/DDBJ whole genome shotgun (WGS) entry which is preliminary data.</text>
</comment>
<proteinExistence type="predicted"/>
<evidence type="ECO:0000313" key="2">
    <source>
        <dbReference type="EMBL" id="POZ81985.1"/>
    </source>
</evidence>
<dbReference type="SUPFAM" id="SSF49401">
    <property type="entry name" value="Bacterial adhesins"/>
    <property type="match status" value="1"/>
</dbReference>
<gene>
    <name evidence="2" type="ORF">C3743_17045</name>
</gene>
<dbReference type="PANTHER" id="PTHR33420">
    <property type="entry name" value="FIMBRIAL SUBUNIT ELFA-RELATED"/>
    <property type="match status" value="1"/>
</dbReference>
<feature type="domain" description="Fimbrial-type adhesion" evidence="1">
    <location>
        <begin position="56"/>
        <end position="199"/>
    </location>
</feature>
<organism evidence="2 3">
    <name type="scientific">Burkholderia contaminans</name>
    <dbReference type="NCBI Taxonomy" id="488447"/>
    <lineage>
        <taxon>Bacteria</taxon>
        <taxon>Pseudomonadati</taxon>
        <taxon>Pseudomonadota</taxon>
        <taxon>Betaproteobacteria</taxon>
        <taxon>Burkholderiales</taxon>
        <taxon>Burkholderiaceae</taxon>
        <taxon>Burkholderia</taxon>
        <taxon>Burkholderia cepacia complex</taxon>
    </lineage>
</organism>
<accession>A0A2S5DSC2</accession>
<dbReference type="AlphaFoldDB" id="A0A2S5DSC2"/>
<evidence type="ECO:0000313" key="3">
    <source>
        <dbReference type="Proteomes" id="UP000238655"/>
    </source>
</evidence>
<dbReference type="Gene3D" id="2.60.40.1090">
    <property type="entry name" value="Fimbrial-type adhesion domain"/>
    <property type="match status" value="1"/>
</dbReference>
<dbReference type="InterPro" id="IPR008966">
    <property type="entry name" value="Adhesion_dom_sf"/>
</dbReference>
<dbReference type="EMBL" id="PQVP01000002">
    <property type="protein sequence ID" value="POZ81985.1"/>
    <property type="molecule type" value="Genomic_DNA"/>
</dbReference>
<evidence type="ECO:0000259" key="1">
    <source>
        <dbReference type="Pfam" id="PF00419"/>
    </source>
</evidence>
<sequence>MPANSTGSLFRCQGPAAEILNSLPRYSMKKYQKSLLLAALLAAFGSTSAFAADGTINFHGKIVATTCKIDNSNIQVPLGAIGIDQLATAGQESRRVPFQIALSECNDQLSGVRAQFEGTSNGDDPTLLAIGTGAQDDAKGVGIQLMDEGGKQIGINSETDTLKLTPGSNVLNFAANYVSTSNQTEAGEANGTASFTLHYR</sequence>
<dbReference type="Proteomes" id="UP000238655">
    <property type="component" value="Chromosome 1"/>
</dbReference>
<name>A0A2S5DSC2_9BURK</name>
<reference evidence="2 3" key="1">
    <citation type="submission" date="2018-01" db="EMBL/GenBank/DDBJ databases">
        <title>Successful Treatment of Persistent Burkholderia cepacia Bacteremia with Ceftazidime-Avibactam.</title>
        <authorList>
            <person name="Tamma P."/>
            <person name="Fan Y."/>
            <person name="Bergman Y."/>
            <person name="Sick-Samuels A."/>
            <person name="Hsu A."/>
            <person name="Timp W."/>
            <person name="Simner P."/>
        </authorList>
    </citation>
    <scope>NUCLEOTIDE SEQUENCE [LARGE SCALE GENOMIC DNA]</scope>
    <source>
        <strain evidence="2 3">170816</strain>
    </source>
</reference>
<dbReference type="Pfam" id="PF00419">
    <property type="entry name" value="Fimbrial"/>
    <property type="match status" value="1"/>
</dbReference>
<dbReference type="InterPro" id="IPR036937">
    <property type="entry name" value="Adhesion_dom_fimbrial_sf"/>
</dbReference>
<dbReference type="GO" id="GO:0043709">
    <property type="term" value="P:cell adhesion involved in single-species biofilm formation"/>
    <property type="evidence" value="ECO:0007669"/>
    <property type="project" value="TreeGrafter"/>
</dbReference>
<dbReference type="InterPro" id="IPR000259">
    <property type="entry name" value="Adhesion_dom_fimbrial"/>
</dbReference>
<protein>
    <submittedName>
        <fullName evidence="2">Type 1 fimbrial protein</fullName>
    </submittedName>
</protein>
<dbReference type="InterPro" id="IPR050263">
    <property type="entry name" value="Bact_Fimbrial_Adh_Pro"/>
</dbReference>
<dbReference type="GO" id="GO:0009289">
    <property type="term" value="C:pilus"/>
    <property type="evidence" value="ECO:0007669"/>
    <property type="project" value="InterPro"/>
</dbReference>